<gene>
    <name evidence="2" type="ORF">SAMN05443529_10774</name>
</gene>
<evidence type="ECO:0000313" key="3">
    <source>
        <dbReference type="Proteomes" id="UP000198656"/>
    </source>
</evidence>
<proteinExistence type="predicted"/>
<evidence type="ECO:0000259" key="1">
    <source>
        <dbReference type="Pfam" id="PF09537"/>
    </source>
</evidence>
<reference evidence="3" key="1">
    <citation type="submission" date="2016-10" db="EMBL/GenBank/DDBJ databases">
        <authorList>
            <person name="Varghese N."/>
            <person name="Submissions S."/>
        </authorList>
    </citation>
    <scope>NUCLEOTIDE SEQUENCE [LARGE SCALE GENOMIC DNA]</scope>
    <source>
        <strain evidence="3">DSM 8344</strain>
    </source>
</reference>
<dbReference type="Pfam" id="PF09537">
    <property type="entry name" value="DUF2383"/>
    <property type="match status" value="1"/>
</dbReference>
<dbReference type="OrthoDB" id="1706687at2"/>
<dbReference type="InterPro" id="IPR009078">
    <property type="entry name" value="Ferritin-like_SF"/>
</dbReference>
<dbReference type="Gene3D" id="1.20.1260.10">
    <property type="match status" value="1"/>
</dbReference>
<keyword evidence="3" id="KW-1185">Reference proteome</keyword>
<sequence length="147" mass="16753">MKTSFEALNTILKGEQMAIDQYQAYIDTLTDSPLRNHLIAILTDHKEHATRIAYYIQTNGGQVEEGGGFPGLIAEWKTRLANMREIAPAEMLKRLYDGEDKGLARAVQYSEQYLNSAEKEVLNPIFSNEHDHLKQLQNLQEGLYNNI</sequence>
<dbReference type="CDD" id="cd00657">
    <property type="entry name" value="Ferritin_like"/>
    <property type="match status" value="1"/>
</dbReference>
<protein>
    <recommendedName>
        <fullName evidence="1">DUF2383 domain-containing protein</fullName>
    </recommendedName>
</protein>
<dbReference type="InterPro" id="IPR019052">
    <property type="entry name" value="DUF2383"/>
</dbReference>
<dbReference type="AlphaFoldDB" id="A0A1G7XSL7"/>
<dbReference type="RefSeq" id="WP_092332034.1">
    <property type="nucleotide sequence ID" value="NZ_FNCP01000007.1"/>
</dbReference>
<dbReference type="Proteomes" id="UP000198656">
    <property type="component" value="Unassembled WGS sequence"/>
</dbReference>
<dbReference type="SUPFAM" id="SSF47240">
    <property type="entry name" value="Ferritin-like"/>
    <property type="match status" value="1"/>
</dbReference>
<feature type="domain" description="DUF2383" evidence="1">
    <location>
        <begin position="6"/>
        <end position="106"/>
    </location>
</feature>
<name>A0A1G7XSL7_9FIRM</name>
<dbReference type="STRING" id="1121419.SAMN05443529_10774"/>
<dbReference type="InterPro" id="IPR012347">
    <property type="entry name" value="Ferritin-like"/>
</dbReference>
<accession>A0A1G7XSL7</accession>
<dbReference type="EMBL" id="FNCP01000007">
    <property type="protein sequence ID" value="SDG86710.1"/>
    <property type="molecule type" value="Genomic_DNA"/>
</dbReference>
<evidence type="ECO:0000313" key="2">
    <source>
        <dbReference type="EMBL" id="SDG86710.1"/>
    </source>
</evidence>
<organism evidence="2 3">
    <name type="scientific">Desulfosporosinus hippei DSM 8344</name>
    <dbReference type="NCBI Taxonomy" id="1121419"/>
    <lineage>
        <taxon>Bacteria</taxon>
        <taxon>Bacillati</taxon>
        <taxon>Bacillota</taxon>
        <taxon>Clostridia</taxon>
        <taxon>Eubacteriales</taxon>
        <taxon>Desulfitobacteriaceae</taxon>
        <taxon>Desulfosporosinus</taxon>
    </lineage>
</organism>